<comment type="similarity">
    <text evidence="6">Belongs to the glycosyl hydrolase 18 family.</text>
</comment>
<dbReference type="PANTHER" id="PTHR47700:SF2">
    <property type="entry name" value="CHITINASE"/>
    <property type="match status" value="1"/>
</dbReference>
<dbReference type="InterPro" id="IPR017853">
    <property type="entry name" value="GH"/>
</dbReference>
<dbReference type="InterPro" id="IPR001223">
    <property type="entry name" value="Glyco_hydro18_cat"/>
</dbReference>
<comment type="caution">
    <text evidence="9">The sequence shown here is derived from an EMBL/GenBank/DDBJ whole genome shotgun (WGS) entry which is preliminary data.</text>
</comment>
<evidence type="ECO:0000256" key="3">
    <source>
        <dbReference type="ARBA" id="ARBA00023295"/>
    </source>
</evidence>
<feature type="disulfide bond" evidence="4">
    <location>
        <begin position="102"/>
        <end position="114"/>
    </location>
</feature>
<dbReference type="Gene3D" id="3.10.50.10">
    <property type="match status" value="1"/>
</dbReference>
<keyword evidence="10" id="KW-1185">Reference proteome</keyword>
<dbReference type="InterPro" id="IPR011583">
    <property type="entry name" value="Chitinase_II/V-like_cat"/>
</dbReference>
<dbReference type="SUPFAM" id="SSF57016">
    <property type="entry name" value="Plant lectins/antimicrobial peptides"/>
    <property type="match status" value="2"/>
</dbReference>
<dbReference type="Proteomes" id="UP000094527">
    <property type="component" value="Unassembled WGS sequence"/>
</dbReference>
<dbReference type="PROSITE" id="PS51910">
    <property type="entry name" value="GH18_2"/>
    <property type="match status" value="1"/>
</dbReference>
<sequence length="526" mass="58874">MEGKTYLSFNWIGGGQKSFPSNQVVIPWILIPDLQKFAAVVAATSLTLSTAQHCSKSKPCDTDACCSKWGNCGYGPDFCENGCQNNCDAKPECGKWAIEADCPLRVCCSKWGYCGTTEEFCKKECQGNCEDPPKPSCSNSRSKSQVNIGYYASWAATRKCNQYPVDAIDPTIYTHLNYAFVDVRKGVIGPISPEEDQSLRDFAALKDINPDLKVLASVGGWAFNDPGETQHEFRDLSATTQSRKKFINSVKEFLEKYDFDGIDIDWEYPVADDRGGAPEDVENYLNLVKEMRAVFRSQYLITIAAPASYWYLRHFWIADMADHLDWVNVMTYDIHGVWDADIESLGPFVRPHTDMTEIEPAIGLYTKDGVPFDKLVLGLGYYGRAFTLKDPNCYDVGCEFSGPGKAGRCTDAPGTLGWFEIDELRHGADAREMTNSTGQTKILVFDNDQWVGYDDEETLNYKRNWARENCLKGTMIWSIDQGLDSFKRKGSTNKYTGSANKLPNEAYPPKPIKHNQYGKPGLGHGI</sequence>
<dbReference type="SUPFAM" id="SSF54556">
    <property type="entry name" value="Chitinase insertion domain"/>
    <property type="match status" value="1"/>
</dbReference>
<evidence type="ECO:0000256" key="6">
    <source>
        <dbReference type="RuleBase" id="RU004453"/>
    </source>
</evidence>
<dbReference type="PROSITE" id="PS01095">
    <property type="entry name" value="GH18_1"/>
    <property type="match status" value="1"/>
</dbReference>
<evidence type="ECO:0000313" key="9">
    <source>
        <dbReference type="EMBL" id="ODM98264.1"/>
    </source>
</evidence>
<dbReference type="PROSITE" id="PS50941">
    <property type="entry name" value="CHIT_BIND_I_2"/>
    <property type="match status" value="2"/>
</dbReference>
<evidence type="ECO:0000313" key="10">
    <source>
        <dbReference type="Proteomes" id="UP000094527"/>
    </source>
</evidence>
<keyword evidence="1 4" id="KW-0147">Chitin-binding</keyword>
<dbReference type="InterPro" id="IPR001579">
    <property type="entry name" value="Glyco_hydro_18_chit_AS"/>
</dbReference>
<evidence type="ECO:0000256" key="4">
    <source>
        <dbReference type="PROSITE-ProRule" id="PRU00261"/>
    </source>
</evidence>
<dbReference type="InterPro" id="IPR029070">
    <property type="entry name" value="Chitinase_insertion_sf"/>
</dbReference>
<evidence type="ECO:0000259" key="8">
    <source>
        <dbReference type="PROSITE" id="PS51910"/>
    </source>
</evidence>
<dbReference type="Gene3D" id="3.20.20.80">
    <property type="entry name" value="Glycosidases"/>
    <property type="match status" value="1"/>
</dbReference>
<feature type="disulfide bond" evidence="4">
    <location>
        <begin position="83"/>
        <end position="87"/>
    </location>
</feature>
<dbReference type="SMART" id="SM00270">
    <property type="entry name" value="ChtBD1"/>
    <property type="match status" value="2"/>
</dbReference>
<dbReference type="CDD" id="cd00035">
    <property type="entry name" value="ChtBD1"/>
    <property type="match status" value="2"/>
</dbReference>
<dbReference type="InterPro" id="IPR053214">
    <property type="entry name" value="LysM12-like"/>
</dbReference>
<feature type="disulfide bond" evidence="4">
    <location>
        <begin position="107"/>
        <end position="121"/>
    </location>
</feature>
<dbReference type="SUPFAM" id="SSF51445">
    <property type="entry name" value="(Trans)glycosidases"/>
    <property type="match status" value="1"/>
</dbReference>
<dbReference type="GO" id="GO:0004568">
    <property type="term" value="F:chitinase activity"/>
    <property type="evidence" value="ECO:0007669"/>
    <property type="project" value="UniProtKB-ARBA"/>
</dbReference>
<reference evidence="9 10" key="1">
    <citation type="journal article" date="2016" name="Genome Biol. Evol.">
        <title>Gene Family Evolution Reflects Adaptation to Soil Environmental Stressors in the Genome of the Collembolan Orchesella cincta.</title>
        <authorList>
            <person name="Faddeeva-Vakhrusheva A."/>
            <person name="Derks M.F."/>
            <person name="Anvar S.Y."/>
            <person name="Agamennone V."/>
            <person name="Suring W."/>
            <person name="Smit S."/>
            <person name="van Straalen N.M."/>
            <person name="Roelofs D."/>
        </authorList>
    </citation>
    <scope>NUCLEOTIDE SEQUENCE [LARGE SCALE GENOMIC DNA]</scope>
    <source>
        <tissue evidence="9">Mixed pool</tissue>
    </source>
</reference>
<dbReference type="STRING" id="48709.A0A1D2MZL6"/>
<feature type="disulfide bond" evidence="4">
    <location>
        <begin position="125"/>
        <end position="129"/>
    </location>
</feature>
<dbReference type="InterPro" id="IPR018371">
    <property type="entry name" value="Chitin-binding_1_CS"/>
</dbReference>
<dbReference type="AlphaFoldDB" id="A0A1D2MZL6"/>
<keyword evidence="3 5" id="KW-0326">Glycosidase</keyword>
<evidence type="ECO:0000256" key="2">
    <source>
        <dbReference type="ARBA" id="ARBA00022801"/>
    </source>
</evidence>
<feature type="domain" description="Chitin-binding type-1" evidence="7">
    <location>
        <begin position="90"/>
        <end position="131"/>
    </location>
</feature>
<dbReference type="InterPro" id="IPR001002">
    <property type="entry name" value="Chitin-bd_1"/>
</dbReference>
<dbReference type="OrthoDB" id="73875at2759"/>
<accession>A0A1D2MZL6</accession>
<dbReference type="GO" id="GO:0005975">
    <property type="term" value="P:carbohydrate metabolic process"/>
    <property type="evidence" value="ECO:0007669"/>
    <property type="project" value="InterPro"/>
</dbReference>
<evidence type="ECO:0000256" key="1">
    <source>
        <dbReference type="ARBA" id="ARBA00022669"/>
    </source>
</evidence>
<feature type="domain" description="Chitin-binding type-1" evidence="7">
    <location>
        <begin position="51"/>
        <end position="89"/>
    </location>
</feature>
<dbReference type="GO" id="GO:0008061">
    <property type="term" value="F:chitin binding"/>
    <property type="evidence" value="ECO:0007669"/>
    <property type="project" value="UniProtKB-UniRule"/>
</dbReference>
<dbReference type="EMBL" id="LJIJ01000368">
    <property type="protein sequence ID" value="ODM98264.1"/>
    <property type="molecule type" value="Genomic_DNA"/>
</dbReference>
<protein>
    <submittedName>
        <fullName evidence="9">Chitinase-3-like protein 1</fullName>
    </submittedName>
</protein>
<dbReference type="PROSITE" id="PS00026">
    <property type="entry name" value="CHIT_BIND_I_1"/>
    <property type="match status" value="1"/>
</dbReference>
<name>A0A1D2MZL6_ORCCI</name>
<dbReference type="OMA" id="NTWIAVG"/>
<feature type="disulfide bond" evidence="4">
    <location>
        <begin position="60"/>
        <end position="72"/>
    </location>
</feature>
<keyword evidence="4" id="KW-1015">Disulfide bond</keyword>
<feature type="disulfide bond" evidence="4">
    <location>
        <begin position="65"/>
        <end position="79"/>
    </location>
</feature>
<dbReference type="Gene3D" id="3.30.60.10">
    <property type="entry name" value="Endochitinase-like"/>
    <property type="match status" value="2"/>
</dbReference>
<evidence type="ECO:0000259" key="7">
    <source>
        <dbReference type="PROSITE" id="PS50941"/>
    </source>
</evidence>
<dbReference type="SMART" id="SM00636">
    <property type="entry name" value="Glyco_18"/>
    <property type="match status" value="1"/>
</dbReference>
<feature type="domain" description="GH18" evidence="8">
    <location>
        <begin position="145"/>
        <end position="499"/>
    </location>
</feature>
<dbReference type="InterPro" id="IPR036861">
    <property type="entry name" value="Endochitinase-like_sf"/>
</dbReference>
<evidence type="ECO:0000256" key="5">
    <source>
        <dbReference type="RuleBase" id="RU000489"/>
    </source>
</evidence>
<dbReference type="GO" id="GO:0006032">
    <property type="term" value="P:chitin catabolic process"/>
    <property type="evidence" value="ECO:0007669"/>
    <property type="project" value="UniProtKB-ARBA"/>
</dbReference>
<organism evidence="9 10">
    <name type="scientific">Orchesella cincta</name>
    <name type="common">Springtail</name>
    <name type="synonym">Podura cincta</name>
    <dbReference type="NCBI Taxonomy" id="48709"/>
    <lineage>
        <taxon>Eukaryota</taxon>
        <taxon>Metazoa</taxon>
        <taxon>Ecdysozoa</taxon>
        <taxon>Arthropoda</taxon>
        <taxon>Hexapoda</taxon>
        <taxon>Collembola</taxon>
        <taxon>Entomobryomorpha</taxon>
        <taxon>Entomobryoidea</taxon>
        <taxon>Orchesellidae</taxon>
        <taxon>Orchesellinae</taxon>
        <taxon>Orchesella</taxon>
    </lineage>
</organism>
<dbReference type="Pfam" id="PF00704">
    <property type="entry name" value="Glyco_hydro_18"/>
    <property type="match status" value="1"/>
</dbReference>
<keyword evidence="2 5" id="KW-0378">Hydrolase</keyword>
<comment type="caution">
    <text evidence="4">Lacks conserved residue(s) required for the propagation of feature annotation.</text>
</comment>
<feature type="disulfide bond" evidence="4">
    <location>
        <begin position="93"/>
        <end position="108"/>
    </location>
</feature>
<proteinExistence type="inferred from homology"/>
<gene>
    <name evidence="9" type="ORF">Ocin01_08420</name>
</gene>
<dbReference type="Pfam" id="PF00187">
    <property type="entry name" value="Chitin_bind_1"/>
    <property type="match status" value="2"/>
</dbReference>
<dbReference type="PANTHER" id="PTHR47700">
    <property type="entry name" value="V CHITINASE, PUTATIVE (AFU_ORTHOLOGUE AFUA_6G13720)-RELATED"/>
    <property type="match status" value="1"/>
</dbReference>